<dbReference type="AlphaFoldDB" id="A0A4R3KXL5"/>
<evidence type="ECO:0000313" key="3">
    <source>
        <dbReference type="Proteomes" id="UP000294567"/>
    </source>
</evidence>
<dbReference type="Pfam" id="PF00480">
    <property type="entry name" value="ROK"/>
    <property type="match status" value="1"/>
</dbReference>
<name>A0A4R3KXL5_9FIRM</name>
<accession>A0A4R3KXL5</accession>
<comment type="similarity">
    <text evidence="1">Belongs to the ROK (NagC/XylR) family.</text>
</comment>
<dbReference type="SUPFAM" id="SSF53067">
    <property type="entry name" value="Actin-like ATPase domain"/>
    <property type="match status" value="1"/>
</dbReference>
<comment type="caution">
    <text evidence="2">The sequence shown here is derived from an EMBL/GenBank/DDBJ whole genome shotgun (WGS) entry which is preliminary data.</text>
</comment>
<dbReference type="RefSeq" id="WP_237722259.1">
    <property type="nucleotide sequence ID" value="NZ_CP068564.1"/>
</dbReference>
<keyword evidence="3" id="KW-1185">Reference proteome</keyword>
<sequence length="300" mass="33166">MMRKAIGIDLGGTSIYGGLIDEKGNILKRSIRDSQAQQGREKVLERIFQVIDELIEGEKVEAIGIGSPGFIDVNEGKVLSIGGNIKDWAYTDIRGELEKRFKDVPIFVENDANVAAICEAWLGAAKGLHSFIMLTLGTGVGGGIYSQESGIWHGKNYQGAELGHVILYPNGRQCNCGQKGCVEQYISGNALEKTYYEITGRKLKGKDIFKKFSEDEYAKKAVKRYIEDLGTYLISIKNIFDPEAIIIGGGVINSKEYWWNDVVKYYKQNCNNPRGTTILPAKYLNDSGMIGAAKIAFDNI</sequence>
<dbReference type="PANTHER" id="PTHR18964">
    <property type="entry name" value="ROK (REPRESSOR, ORF, KINASE) FAMILY"/>
    <property type="match status" value="1"/>
</dbReference>
<dbReference type="CDD" id="cd24068">
    <property type="entry name" value="ASKHA_NBD_ROK_FnNanK-like"/>
    <property type="match status" value="1"/>
</dbReference>
<dbReference type="InterPro" id="IPR000600">
    <property type="entry name" value="ROK"/>
</dbReference>
<organism evidence="2 3">
    <name type="scientific">Keratinibaculum paraultunense</name>
    <dbReference type="NCBI Taxonomy" id="1278232"/>
    <lineage>
        <taxon>Bacteria</taxon>
        <taxon>Bacillati</taxon>
        <taxon>Bacillota</taxon>
        <taxon>Tissierellia</taxon>
        <taxon>Tissierellales</taxon>
        <taxon>Tepidimicrobiaceae</taxon>
        <taxon>Keratinibaculum</taxon>
    </lineage>
</organism>
<reference evidence="2 3" key="1">
    <citation type="submission" date="2019-03" db="EMBL/GenBank/DDBJ databases">
        <title>Genomic Encyclopedia of Type Strains, Phase IV (KMG-IV): sequencing the most valuable type-strain genomes for metagenomic binning, comparative biology and taxonomic classification.</title>
        <authorList>
            <person name="Goeker M."/>
        </authorList>
    </citation>
    <scope>NUCLEOTIDE SEQUENCE [LARGE SCALE GENOMIC DNA]</scope>
    <source>
        <strain evidence="2 3">DSM 26752</strain>
    </source>
</reference>
<evidence type="ECO:0000256" key="1">
    <source>
        <dbReference type="ARBA" id="ARBA00006479"/>
    </source>
</evidence>
<dbReference type="EMBL" id="SMAE01000004">
    <property type="protein sequence ID" value="TCS90607.1"/>
    <property type="molecule type" value="Genomic_DNA"/>
</dbReference>
<dbReference type="PANTHER" id="PTHR18964:SF149">
    <property type="entry name" value="BIFUNCTIONAL UDP-N-ACETYLGLUCOSAMINE 2-EPIMERASE_N-ACETYLMANNOSAMINE KINASE"/>
    <property type="match status" value="1"/>
</dbReference>
<keyword evidence="2" id="KW-0808">Transferase</keyword>
<dbReference type="InterPro" id="IPR043129">
    <property type="entry name" value="ATPase_NBD"/>
</dbReference>
<dbReference type="GO" id="GO:0016301">
    <property type="term" value="F:kinase activity"/>
    <property type="evidence" value="ECO:0007669"/>
    <property type="project" value="UniProtKB-KW"/>
</dbReference>
<dbReference type="Gene3D" id="3.30.420.40">
    <property type="match status" value="2"/>
</dbReference>
<gene>
    <name evidence="2" type="ORF">EDD65_104150</name>
</gene>
<protein>
    <submittedName>
        <fullName evidence="2">Glucokinase</fullName>
    </submittedName>
</protein>
<evidence type="ECO:0000313" key="2">
    <source>
        <dbReference type="EMBL" id="TCS90607.1"/>
    </source>
</evidence>
<dbReference type="Proteomes" id="UP000294567">
    <property type="component" value="Unassembled WGS sequence"/>
</dbReference>
<keyword evidence="2" id="KW-0418">Kinase</keyword>
<proteinExistence type="inferred from homology"/>